<evidence type="ECO:0000313" key="2">
    <source>
        <dbReference type="EMBL" id="RSI45641.1"/>
    </source>
</evidence>
<feature type="domain" description="N-acetyltransferase" evidence="1">
    <location>
        <begin position="1"/>
        <end position="108"/>
    </location>
</feature>
<gene>
    <name evidence="2" type="ORF">D8872_00255</name>
</gene>
<keyword evidence="2" id="KW-0012">Acyltransferase</keyword>
<dbReference type="Proteomes" id="UP000282617">
    <property type="component" value="Unassembled WGS sequence"/>
</dbReference>
<dbReference type="InterPro" id="IPR016181">
    <property type="entry name" value="Acyl_CoA_acyltransferase"/>
</dbReference>
<protein>
    <submittedName>
        <fullName evidence="2">Putative acyltransferase</fullName>
    </submittedName>
</protein>
<dbReference type="Gene3D" id="3.40.630.30">
    <property type="match status" value="1"/>
</dbReference>
<accession>A0A3R9HFL9</accession>
<proteinExistence type="predicted"/>
<dbReference type="AlphaFoldDB" id="A0A3R9HFL9"/>
<evidence type="ECO:0000313" key="3">
    <source>
        <dbReference type="Proteomes" id="UP000282617"/>
    </source>
</evidence>
<dbReference type="Pfam" id="PF13673">
    <property type="entry name" value="Acetyltransf_10"/>
    <property type="match status" value="1"/>
</dbReference>
<dbReference type="SUPFAM" id="SSF55729">
    <property type="entry name" value="Acyl-CoA N-acyltransferases (Nat)"/>
    <property type="match status" value="1"/>
</dbReference>
<reference evidence="2 3" key="1">
    <citation type="submission" date="2018-11" db="EMBL/GenBank/DDBJ databases">
        <title>Species Designations Belie Phenotypic and Genotypic Heterogeneity in Oral Streptococci.</title>
        <authorList>
            <person name="Velsko I."/>
        </authorList>
    </citation>
    <scope>NUCLEOTIDE SEQUENCE [LARGE SCALE GENOMIC DNA]</scope>
    <source>
        <strain evidence="2 3">BCC51</strain>
    </source>
</reference>
<dbReference type="GO" id="GO:0016747">
    <property type="term" value="F:acyltransferase activity, transferring groups other than amino-acyl groups"/>
    <property type="evidence" value="ECO:0007669"/>
    <property type="project" value="InterPro"/>
</dbReference>
<organism evidence="2 3">
    <name type="scientific">Streptococcus cristatus</name>
    <dbReference type="NCBI Taxonomy" id="45634"/>
    <lineage>
        <taxon>Bacteria</taxon>
        <taxon>Bacillati</taxon>
        <taxon>Bacillota</taxon>
        <taxon>Bacilli</taxon>
        <taxon>Lactobacillales</taxon>
        <taxon>Streptococcaceae</taxon>
        <taxon>Streptococcus</taxon>
    </lineage>
</organism>
<dbReference type="InterPro" id="IPR000182">
    <property type="entry name" value="GNAT_dom"/>
</dbReference>
<dbReference type="PROSITE" id="PS51186">
    <property type="entry name" value="GNAT"/>
    <property type="match status" value="1"/>
</dbReference>
<dbReference type="CDD" id="cd04301">
    <property type="entry name" value="NAT_SF"/>
    <property type="match status" value="1"/>
</dbReference>
<name>A0A3R9HFL9_STRCR</name>
<comment type="caution">
    <text evidence="2">The sequence shown here is derived from an EMBL/GenBank/DDBJ whole genome shotgun (WGS) entry which is preliminary data.</text>
</comment>
<evidence type="ECO:0000259" key="1">
    <source>
        <dbReference type="PROSITE" id="PS51186"/>
    </source>
</evidence>
<keyword evidence="2" id="KW-0808">Transferase</keyword>
<sequence>MDEKDLKAVHIFHVNKQEEVDAYARVFVEDGKVVFGRLVTAPSARGKGLGSRLVEEILNLCTEKWPRKIIEIEAQEQVVGLYEKFGFVSQGEPFIFESRPHIKMIYNK</sequence>
<dbReference type="EMBL" id="RJNA01000001">
    <property type="protein sequence ID" value="RSI45641.1"/>
    <property type="molecule type" value="Genomic_DNA"/>
</dbReference>